<comment type="caution">
    <text evidence="1">The sequence shown here is derived from an EMBL/GenBank/DDBJ whole genome shotgun (WGS) entry which is preliminary data.</text>
</comment>
<gene>
    <name evidence="1" type="ORF">IU449_01935</name>
</gene>
<keyword evidence="2" id="KW-1185">Reference proteome</keyword>
<proteinExistence type="predicted"/>
<protein>
    <submittedName>
        <fullName evidence="1">Uncharacterized protein</fullName>
    </submittedName>
</protein>
<dbReference type="RefSeq" id="WP_195000245.1">
    <property type="nucleotide sequence ID" value="NZ_JADLQN010000001.1"/>
</dbReference>
<evidence type="ECO:0000313" key="1">
    <source>
        <dbReference type="EMBL" id="MBF6353317.1"/>
    </source>
</evidence>
<accession>A0ABS0D4A8</accession>
<dbReference type="EMBL" id="JADLQN010000001">
    <property type="protein sequence ID" value="MBF6353317.1"/>
    <property type="molecule type" value="Genomic_DNA"/>
</dbReference>
<dbReference type="Proteomes" id="UP000707731">
    <property type="component" value="Unassembled WGS sequence"/>
</dbReference>
<evidence type="ECO:0000313" key="2">
    <source>
        <dbReference type="Proteomes" id="UP000707731"/>
    </source>
</evidence>
<reference evidence="1 2" key="1">
    <citation type="submission" date="2020-10" db="EMBL/GenBank/DDBJ databases">
        <title>Identification of Nocardia species via Next-generation sequencing and recognition of intraspecies genetic diversity.</title>
        <authorList>
            <person name="Li P."/>
            <person name="Li P."/>
            <person name="Lu B."/>
        </authorList>
    </citation>
    <scope>NUCLEOTIDE SEQUENCE [LARGE SCALE GENOMIC DNA]</scope>
    <source>
        <strain evidence="1 2">BJ06-0143</strain>
    </source>
</reference>
<organism evidence="1 2">
    <name type="scientific">Nocardia higoensis</name>
    <dbReference type="NCBI Taxonomy" id="228599"/>
    <lineage>
        <taxon>Bacteria</taxon>
        <taxon>Bacillati</taxon>
        <taxon>Actinomycetota</taxon>
        <taxon>Actinomycetes</taxon>
        <taxon>Mycobacteriales</taxon>
        <taxon>Nocardiaceae</taxon>
        <taxon>Nocardia</taxon>
    </lineage>
</organism>
<sequence length="196" mass="21353">MTGRLDVTGRAEPVTDWWGYAQRLRTRRRLAVLACDAADVAACAGGWLFDRAQAGWETVVVLADVTGSAPLRILGATVLELEGPLSVPVHHTWPDLLVVAPGLYTSDPRVRQGVQDCVHGDRLTVITWDQPLPAELEDRFTHVGYPLSDAARAFKARAVAAAGTLPAAIESLERFRVSTRRDPFSPHEHTGLRGKS</sequence>
<name>A0ABS0D4A8_9NOCA</name>